<feature type="signal peptide" evidence="10">
    <location>
        <begin position="1"/>
        <end position="20"/>
    </location>
</feature>
<dbReference type="Pfam" id="PF14685">
    <property type="entry name" value="PDZ_Tricorn"/>
    <property type="match status" value="1"/>
</dbReference>
<evidence type="ECO:0000256" key="2">
    <source>
        <dbReference type="ARBA" id="ARBA00008524"/>
    </source>
</evidence>
<dbReference type="InterPro" id="IPR015943">
    <property type="entry name" value="WD40/YVTN_repeat-like_dom_sf"/>
</dbReference>
<accession>A0A5R9PXH7</accession>
<evidence type="ECO:0000256" key="5">
    <source>
        <dbReference type="ARBA" id="ARBA00022801"/>
    </source>
</evidence>
<protein>
    <recommendedName>
        <fullName evidence="7">Tricorn protease homolog</fullName>
        <ecNumber evidence="7">3.4.21.-</ecNumber>
    </recommendedName>
</protein>
<dbReference type="InterPro" id="IPR029045">
    <property type="entry name" value="ClpP/crotonase-like_dom_sf"/>
</dbReference>
<evidence type="ECO:0000256" key="8">
    <source>
        <dbReference type="PIRSR" id="PIRSR036421-1"/>
    </source>
</evidence>
<feature type="active site" description="Charge relay system" evidence="8">
    <location>
        <position position="1050"/>
    </location>
</feature>
<comment type="function">
    <text evidence="7">Degrades oligopeptides.</text>
</comment>
<comment type="subcellular location">
    <subcellularLocation>
        <location evidence="1 7">Cytoplasm</location>
    </subcellularLocation>
</comment>
<comment type="caution">
    <text evidence="12">The sequence shown here is derived from an EMBL/GenBank/DDBJ whole genome shotgun (WGS) entry which is preliminary data.</text>
</comment>
<evidence type="ECO:0000256" key="7">
    <source>
        <dbReference type="PIRNR" id="PIRNR036421"/>
    </source>
</evidence>
<dbReference type="Gene3D" id="3.90.226.10">
    <property type="entry name" value="2-enoyl-CoA Hydratase, Chain A, domain 1"/>
    <property type="match status" value="1"/>
</dbReference>
<evidence type="ECO:0000256" key="1">
    <source>
        <dbReference type="ARBA" id="ARBA00004496"/>
    </source>
</evidence>
<dbReference type="Gene3D" id="2.130.10.10">
    <property type="entry name" value="YVTN repeat-like/Quinoprotein amine dehydrogenase"/>
    <property type="match status" value="1"/>
</dbReference>
<feature type="region of interest" description="Disordered" evidence="9">
    <location>
        <begin position="1086"/>
        <end position="1106"/>
    </location>
</feature>
<dbReference type="GO" id="GO:0005737">
    <property type="term" value="C:cytoplasm"/>
    <property type="evidence" value="ECO:0007669"/>
    <property type="project" value="UniProtKB-SubCell"/>
</dbReference>
<evidence type="ECO:0000259" key="11">
    <source>
        <dbReference type="SMART" id="SM00245"/>
    </source>
</evidence>
<evidence type="ECO:0000256" key="3">
    <source>
        <dbReference type="ARBA" id="ARBA00022490"/>
    </source>
</evidence>
<dbReference type="CDD" id="cd07562">
    <property type="entry name" value="Peptidase_S41_TRI"/>
    <property type="match status" value="1"/>
</dbReference>
<dbReference type="SUPFAM" id="SSF50156">
    <property type="entry name" value="PDZ domain-like"/>
    <property type="match status" value="1"/>
</dbReference>
<dbReference type="AlphaFoldDB" id="A0A5R9PXH7"/>
<reference evidence="12 13" key="1">
    <citation type="submission" date="2018-01" db="EMBL/GenBank/DDBJ databases">
        <title>Co-occurrence of chitin degradation, pigmentation and bioactivity in marine Pseudoalteromonas.</title>
        <authorList>
            <person name="Paulsen S."/>
            <person name="Gram L."/>
            <person name="Machado H."/>
        </authorList>
    </citation>
    <scope>NUCLEOTIDE SEQUENCE [LARGE SCALE GENOMIC DNA]</scope>
    <source>
        <strain evidence="12 13">S3663</strain>
    </source>
</reference>
<dbReference type="SUPFAM" id="SSF82171">
    <property type="entry name" value="DPP6 N-terminal domain-like"/>
    <property type="match status" value="1"/>
</dbReference>
<dbReference type="Pfam" id="PF26549">
    <property type="entry name" value="Tricorn_N"/>
    <property type="match status" value="1"/>
</dbReference>
<dbReference type="InterPro" id="IPR012393">
    <property type="entry name" value="Tricorn_protease"/>
</dbReference>
<dbReference type="SUPFAM" id="SSF69304">
    <property type="entry name" value="Tricorn protease N-terminal domain"/>
    <property type="match status" value="1"/>
</dbReference>
<dbReference type="GO" id="GO:0008236">
    <property type="term" value="F:serine-type peptidase activity"/>
    <property type="evidence" value="ECO:0007669"/>
    <property type="project" value="UniProtKB-UniRule"/>
</dbReference>
<dbReference type="SUPFAM" id="SSF52096">
    <property type="entry name" value="ClpP/crotonase"/>
    <property type="match status" value="1"/>
</dbReference>
<dbReference type="GO" id="GO:0006508">
    <property type="term" value="P:proteolysis"/>
    <property type="evidence" value="ECO:0007669"/>
    <property type="project" value="UniProtKB-UniRule"/>
</dbReference>
<dbReference type="Proteomes" id="UP000309186">
    <property type="component" value="Unassembled WGS sequence"/>
</dbReference>
<evidence type="ECO:0000256" key="4">
    <source>
        <dbReference type="ARBA" id="ARBA00022670"/>
    </source>
</evidence>
<evidence type="ECO:0000256" key="6">
    <source>
        <dbReference type="ARBA" id="ARBA00022825"/>
    </source>
</evidence>
<dbReference type="RefSeq" id="WP_138483903.1">
    <property type="nucleotide sequence ID" value="NZ_PPSW01000032.1"/>
</dbReference>
<feature type="active site" description="Nucleophile" evidence="8">
    <location>
        <position position="991"/>
    </location>
</feature>
<feature type="domain" description="Tail specific protease" evidence="11">
    <location>
        <begin position="853"/>
        <end position="1061"/>
    </location>
</feature>
<gene>
    <name evidence="12" type="ORF">C1E24_18175</name>
</gene>
<evidence type="ECO:0000313" key="12">
    <source>
        <dbReference type="EMBL" id="TLX45610.1"/>
    </source>
</evidence>
<dbReference type="Pfam" id="PF14684">
    <property type="entry name" value="Tricorn_C1"/>
    <property type="match status" value="1"/>
</dbReference>
<keyword evidence="4 7" id="KW-0645">Protease</keyword>
<dbReference type="Gene3D" id="2.30.42.10">
    <property type="match status" value="1"/>
</dbReference>
<evidence type="ECO:0000256" key="10">
    <source>
        <dbReference type="SAM" id="SignalP"/>
    </source>
</evidence>
<evidence type="ECO:0000313" key="13">
    <source>
        <dbReference type="Proteomes" id="UP000309186"/>
    </source>
</evidence>
<name>A0A5R9PXH7_9GAMM</name>
<organism evidence="12 13">
    <name type="scientific">Pseudoalteromonas phenolica</name>
    <dbReference type="NCBI Taxonomy" id="161398"/>
    <lineage>
        <taxon>Bacteria</taxon>
        <taxon>Pseudomonadati</taxon>
        <taxon>Pseudomonadota</taxon>
        <taxon>Gammaproteobacteria</taxon>
        <taxon>Alteromonadales</taxon>
        <taxon>Pseudoalteromonadaceae</taxon>
        <taxon>Pseudoalteromonas</taxon>
    </lineage>
</organism>
<evidence type="ECO:0000256" key="9">
    <source>
        <dbReference type="SAM" id="MobiDB-lite"/>
    </source>
</evidence>
<keyword evidence="6 7" id="KW-0720">Serine protease</keyword>
<dbReference type="Gene3D" id="2.120.10.60">
    <property type="entry name" value="Tricorn protease N-terminal domain"/>
    <property type="match status" value="1"/>
</dbReference>
<feature type="active site" description="Charge relay system" evidence="8">
    <location>
        <position position="768"/>
    </location>
</feature>
<dbReference type="PANTHER" id="PTHR43253">
    <property type="entry name" value="TRICORN PROTEASE HOMOLOG 2-RELATED"/>
    <property type="match status" value="1"/>
</dbReference>
<comment type="similarity">
    <text evidence="2 7">Belongs to the peptidase S41B family.</text>
</comment>
<dbReference type="OrthoDB" id="9758793at2"/>
<dbReference type="Gene3D" id="3.30.750.44">
    <property type="match status" value="1"/>
</dbReference>
<dbReference type="InterPro" id="IPR028204">
    <property type="entry name" value="Tricorn_C1"/>
</dbReference>
<dbReference type="InterPro" id="IPR036034">
    <property type="entry name" value="PDZ_sf"/>
</dbReference>
<keyword evidence="10" id="KW-0732">Signal</keyword>
<dbReference type="PANTHER" id="PTHR43253:SF1">
    <property type="entry name" value="TRICORN PROTEASE HOMOLOG 2-RELATED"/>
    <property type="match status" value="1"/>
</dbReference>
<keyword evidence="5 7" id="KW-0378">Hydrolase</keyword>
<dbReference type="InterPro" id="IPR029414">
    <property type="entry name" value="Tricorn_PDZ"/>
</dbReference>
<dbReference type="EC" id="3.4.21.-" evidence="7"/>
<sequence length="1106" mass="124060">MKNIISAVALGVISAFSANAADETRLLRQPTLSDSHIGFVYGGDVWVSDLDGENVKRITSTQAVETEPHLSPDGETIAFSSNRNGQQSVYIVPVAGGEPKRLTWHANNAYVRGWTPDGKKVLFASSRGTAPKRYERLWTVSVDGGAPELVTHQWGFNGAFSKDGDKLIIDRMSRWDTEWRNYKGGQNTPLVLLDLETQEETQLPHFDTSTDIEPVWLKGKVYYLSDRDWVSNIWEYDPKSKKTKQITKFKGGDIKQLASNGKQLAFEKDGYLYTYNVKRKRAKKLDINIQADFPWAETKWQNVARNAKNASLSPSGKRALFESRGEIFTVPVEHGSTRNLTKDHSSADRAPIWSPKGDKIAWFSDEGEQGYKLVLHNQDGMGERKTISIGESKMAWEPQWSPDGKYIAFVDDDVRYRLVDLESETIKTIDVGGNNLERGRTGLTWAPDSKWLAYAKQADNGFKQIKVWSLEEGQSRAITNRMANSVSPAWDQSGKHLFFLASTDYGLDSGWANTSSMSADHEYAPYIINLAKDLDSPFALRSDEEKVKKEAKPDEGKADADKKADKAEKAESSDKPKDAAKKKEGKDKKKDGVVVSIDFDNIERRIMPLPMPEGRYSGVIHGPKGSVFFAKRADKGWSFSLHKYSVKKRKAKPYVSGISDVNISADTKKLIVKKGRSWHVVDATKPSVKLGKPLKVDLETRLDRQAEWRQMFVEAWRYQRDYFYDPDMHGRDWDEVFSRYEPLVEHVKHRSDLNYLLDMVNGELSVGHSFVFGGDMPDVEKRRAGLLGADLVQDNGYWKIDRIYTSESWNPKLKGPLDQPNLKVSEQQYIVSINGQPLTANDNPYALLDGTAGKQTTLKVNDKPDYEGAHQVIVEPISSEYGLRQRAWVEDNRRLVDKLSDGKLAYVWVPNTSTPGFTSFNRYFFAQQDKMGAVIDERFNGGGLLDDYMVDLMNRKLRAAITNEVPNGKPMLLPAGIKGPKALLINELAGSGGDYFPWAFRQQKVGKLIGATTWGGVVKSSVHYPLVDGGALTAPDNAVFDPINNEWVGENKGIAPDIKVYQDARSLSQGKDPQLERAVSELMKELEGKSPLDIKPPKYSTPAVKP</sequence>
<dbReference type="Pfam" id="PF26550">
    <property type="entry name" value="Tricorn_2nd"/>
    <property type="match status" value="1"/>
</dbReference>
<keyword evidence="3 7" id="KW-0963">Cytoplasm</keyword>
<dbReference type="InterPro" id="IPR005151">
    <property type="entry name" value="Tail-specific_protease"/>
</dbReference>
<feature type="compositionally biased region" description="Basic and acidic residues" evidence="9">
    <location>
        <begin position="1086"/>
        <end position="1096"/>
    </location>
</feature>
<dbReference type="SMART" id="SM00245">
    <property type="entry name" value="TSPc"/>
    <property type="match status" value="1"/>
</dbReference>
<dbReference type="Pfam" id="PF03572">
    <property type="entry name" value="Peptidase_S41"/>
    <property type="match status" value="1"/>
</dbReference>
<feature type="region of interest" description="Disordered" evidence="9">
    <location>
        <begin position="544"/>
        <end position="587"/>
    </location>
</feature>
<dbReference type="EMBL" id="PPSW01000032">
    <property type="protein sequence ID" value="TLX45610.1"/>
    <property type="molecule type" value="Genomic_DNA"/>
</dbReference>
<dbReference type="PIRSF" id="PIRSF036421">
    <property type="entry name" value="Tricorn_protease"/>
    <property type="match status" value="1"/>
</dbReference>
<feature type="chain" id="PRO_5024406598" description="Tricorn protease homolog" evidence="10">
    <location>
        <begin position="21"/>
        <end position="1106"/>
    </location>
</feature>
<proteinExistence type="inferred from homology"/>